<evidence type="ECO:0000256" key="4">
    <source>
        <dbReference type="ARBA" id="ARBA00022723"/>
    </source>
</evidence>
<evidence type="ECO:0000256" key="3">
    <source>
        <dbReference type="ARBA" id="ARBA00022617"/>
    </source>
</evidence>
<comment type="caution">
    <text evidence="11">The sequence shown here is derived from an EMBL/GenBank/DDBJ whole genome shotgun (WGS) entry which is preliminary data.</text>
</comment>
<dbReference type="SUPFAM" id="SSF47571">
    <property type="entry name" value="Cloroperoxidase"/>
    <property type="match status" value="1"/>
</dbReference>
<keyword evidence="4" id="KW-0479">Metal-binding</keyword>
<evidence type="ECO:0000256" key="8">
    <source>
        <dbReference type="SAM" id="MobiDB-lite"/>
    </source>
</evidence>
<dbReference type="Gene3D" id="1.10.489.10">
    <property type="entry name" value="Chloroperoxidase-like"/>
    <property type="match status" value="1"/>
</dbReference>
<dbReference type="Proteomes" id="UP001140091">
    <property type="component" value="Unassembled WGS sequence"/>
</dbReference>
<feature type="chain" id="PRO_5040830261" evidence="9">
    <location>
        <begin position="25"/>
        <end position="382"/>
    </location>
</feature>
<dbReference type="PANTHER" id="PTHR33577:SF16">
    <property type="entry name" value="HEME HALOPEROXIDASE FAMILY PROFILE DOMAIN-CONTAINING PROTEIN"/>
    <property type="match status" value="1"/>
</dbReference>
<dbReference type="GO" id="GO:0046872">
    <property type="term" value="F:metal ion binding"/>
    <property type="evidence" value="ECO:0007669"/>
    <property type="project" value="UniProtKB-KW"/>
</dbReference>
<evidence type="ECO:0000256" key="1">
    <source>
        <dbReference type="ARBA" id="ARBA00001970"/>
    </source>
</evidence>
<comment type="cofactor">
    <cofactor evidence="1">
        <name>heme b</name>
        <dbReference type="ChEBI" id="CHEBI:60344"/>
    </cofactor>
</comment>
<keyword evidence="6" id="KW-0408">Iron</keyword>
<accession>A0A9W8M9T6</accession>
<keyword evidence="2 11" id="KW-0575">Peroxidase</keyword>
<dbReference type="AlphaFoldDB" id="A0A9W8M9T6"/>
<feature type="domain" description="Heme haloperoxidase family profile" evidence="10">
    <location>
        <begin position="71"/>
        <end position="298"/>
    </location>
</feature>
<dbReference type="InterPro" id="IPR036851">
    <property type="entry name" value="Chloroperoxidase-like_sf"/>
</dbReference>
<protein>
    <submittedName>
        <fullName evidence="11">Heme-thiolate peroxidase</fullName>
        <ecNumber evidence="11">1.11.2.1</ecNumber>
    </submittedName>
</protein>
<proteinExistence type="inferred from homology"/>
<keyword evidence="12" id="KW-1185">Reference proteome</keyword>
<name>A0A9W8M9T6_9AGAR</name>
<sequence>MLRSKSLLTLVLLLLSTISHFTFALPSFEGLSERDFEDYIASRQTTDAQVADPPPPPGPLAFSGSKIVHDPAHPWIAPQAGDIRGPCPALNTLANHGYLPRDGIATPTQLINGVQEGLNMENAIAIFVTYAAMLVDGNLLTDKISIGRKSQQTGPDPPPPATAGGLSTPGLGPEGDASLTRGDAALGDNDSFNQTLFDQFIDFSNRYGGGYYNLTVAAELRWARIQQSIATNPTFSFVAPRYFTAYAESALIINAFVDGRNTSRHLSIADATSFIKSNQFPQGFFRAPQPIGNDGAAQIFGAHQIPPGSNTNGVNTYTPDPNSANLAQFCLMYEHFVERSVKRLYPNPTGALRRNLILNLRYFFSGQPSKAGCTEAQPYRQL</sequence>
<feature type="non-terminal residue" evidence="11">
    <location>
        <position position="1"/>
    </location>
</feature>
<evidence type="ECO:0000256" key="9">
    <source>
        <dbReference type="SAM" id="SignalP"/>
    </source>
</evidence>
<keyword evidence="3" id="KW-0349">Heme</keyword>
<evidence type="ECO:0000256" key="7">
    <source>
        <dbReference type="ARBA" id="ARBA00025795"/>
    </source>
</evidence>
<feature type="signal peptide" evidence="9">
    <location>
        <begin position="1"/>
        <end position="24"/>
    </location>
</feature>
<gene>
    <name evidence="11" type="ORF">H1R20_g12977</name>
</gene>
<dbReference type="InterPro" id="IPR000028">
    <property type="entry name" value="Chloroperoxidase"/>
</dbReference>
<dbReference type="OrthoDB" id="2542103at2759"/>
<reference evidence="11" key="1">
    <citation type="submission" date="2022-06" db="EMBL/GenBank/DDBJ databases">
        <title>Genome Sequence of Candolleomyces eurysporus.</title>
        <authorList>
            <person name="Buettner E."/>
        </authorList>
    </citation>
    <scope>NUCLEOTIDE SEQUENCE</scope>
    <source>
        <strain evidence="11">VTCC 930004</strain>
    </source>
</reference>
<dbReference type="Pfam" id="PF01328">
    <property type="entry name" value="Peroxidase_2"/>
    <property type="match status" value="1"/>
</dbReference>
<dbReference type="GO" id="GO:0004601">
    <property type="term" value="F:peroxidase activity"/>
    <property type="evidence" value="ECO:0007669"/>
    <property type="project" value="UniProtKB-KW"/>
</dbReference>
<evidence type="ECO:0000313" key="11">
    <source>
        <dbReference type="EMBL" id="KAJ2924110.1"/>
    </source>
</evidence>
<comment type="similarity">
    <text evidence="7">Belongs to the chloroperoxidase family.</text>
</comment>
<dbReference type="EMBL" id="JANBPK010001246">
    <property type="protein sequence ID" value="KAJ2924110.1"/>
    <property type="molecule type" value="Genomic_DNA"/>
</dbReference>
<keyword evidence="9" id="KW-0732">Signal</keyword>
<organism evidence="11 12">
    <name type="scientific">Candolleomyces eurysporus</name>
    <dbReference type="NCBI Taxonomy" id="2828524"/>
    <lineage>
        <taxon>Eukaryota</taxon>
        <taxon>Fungi</taxon>
        <taxon>Dikarya</taxon>
        <taxon>Basidiomycota</taxon>
        <taxon>Agaricomycotina</taxon>
        <taxon>Agaricomycetes</taxon>
        <taxon>Agaricomycetidae</taxon>
        <taxon>Agaricales</taxon>
        <taxon>Agaricineae</taxon>
        <taxon>Psathyrellaceae</taxon>
        <taxon>Candolleomyces</taxon>
    </lineage>
</organism>
<evidence type="ECO:0000259" key="10">
    <source>
        <dbReference type="PROSITE" id="PS51405"/>
    </source>
</evidence>
<evidence type="ECO:0000313" key="12">
    <source>
        <dbReference type="Proteomes" id="UP001140091"/>
    </source>
</evidence>
<dbReference type="EC" id="1.11.2.1" evidence="11"/>
<dbReference type="PROSITE" id="PS51405">
    <property type="entry name" value="HEME_HALOPEROXIDASE"/>
    <property type="match status" value="1"/>
</dbReference>
<evidence type="ECO:0000256" key="6">
    <source>
        <dbReference type="ARBA" id="ARBA00023004"/>
    </source>
</evidence>
<evidence type="ECO:0000256" key="5">
    <source>
        <dbReference type="ARBA" id="ARBA00023002"/>
    </source>
</evidence>
<keyword evidence="5 11" id="KW-0560">Oxidoreductase</keyword>
<evidence type="ECO:0000256" key="2">
    <source>
        <dbReference type="ARBA" id="ARBA00022559"/>
    </source>
</evidence>
<feature type="region of interest" description="Disordered" evidence="8">
    <location>
        <begin position="148"/>
        <end position="184"/>
    </location>
</feature>
<dbReference type="PANTHER" id="PTHR33577">
    <property type="entry name" value="STERIGMATOCYSTIN BIOSYNTHESIS PEROXIDASE STCC-RELATED"/>
    <property type="match status" value="1"/>
</dbReference>